<gene>
    <name evidence="3" type="ORF">FRACYDRAFT_239312</name>
</gene>
<dbReference type="Proteomes" id="UP000095751">
    <property type="component" value="Unassembled WGS sequence"/>
</dbReference>
<dbReference type="InterPro" id="IPR046341">
    <property type="entry name" value="SET_dom_sf"/>
</dbReference>
<dbReference type="InterPro" id="IPR001214">
    <property type="entry name" value="SET_dom"/>
</dbReference>
<keyword evidence="4" id="KW-1185">Reference proteome</keyword>
<protein>
    <recommendedName>
        <fullName evidence="2">SET domain-containing protein</fullName>
    </recommendedName>
</protein>
<keyword evidence="1" id="KW-0812">Transmembrane</keyword>
<evidence type="ECO:0000313" key="4">
    <source>
        <dbReference type="Proteomes" id="UP000095751"/>
    </source>
</evidence>
<sequence>MAVPNNSIGAAAARQRMIILRYFFAVVCVILYGYFLSKFYSSISLLPITDVNKQEGNNGQDHTLSSYKSSKLSSNADADNDKCGIWMAPSSLNPYPGYGIFTTRDINNDESILHAPDAVSIPLHDMRRRNAHLPLYKERRRIWTNVFSNYVWAYGMPDHSRYDHPPDTVDFQPGFGSLPNHHCLLQSLGQAPARIAPYNDALLVSDHSKNRESPGLGAFSYNVGRDFYTTRNLKAGEEIFLNYGLCERDHPVNKTMKRDGASSKSQNWKHQIMYPEDVKEAARILKLYQPFGSKPWPENGSSTKAMRKLIAKESSSSSSPTENTKYSDPDFVLAILIQVGKYDVRQALYEAVDKTTVQSKESLVKTMGENLVRKTDSYKMLATKKLWFELAKLSLEKRDPEWIKEHGLCLEHLVPKKSTLPHAGFGGFSQYGVKFNDIVVPSPVLHVTNKETLMLYRRGIVENKELDSFKKDPDSFKLGMSLLLNYCFGHSESSMLMCPMTSAMLINHCSNRTKECGPKGPNAEVRWSSGWDIASHEWRNKSLPVIDDHNGRIFSLEIVSLRDIAPNEEVFIDYGIEWEKAWDKHVREWQPPKKVPNFITAKEANQRKGPIINDLISGDLRKTVDHPYLFTGCQYDAWNDVYNIGNYTKKWKNKWKMMSDEKISETFASPGDGFVYAGNEGYVDHEEYSHWPCSILKSEKQKGRYTIRIHMSPLKGAEPSETSWNKNEVPRILTNYPQESIHYFVKPSATDQMLPNSFRYPIGFPHKLFPKQWKNKRISNDP</sequence>
<dbReference type="InParanoid" id="A0A1E7FEW9"/>
<dbReference type="SUPFAM" id="SSF82199">
    <property type="entry name" value="SET domain"/>
    <property type="match status" value="2"/>
</dbReference>
<feature type="transmembrane region" description="Helical" evidence="1">
    <location>
        <begin position="18"/>
        <end position="36"/>
    </location>
</feature>
<evidence type="ECO:0000259" key="2">
    <source>
        <dbReference type="PROSITE" id="PS50280"/>
    </source>
</evidence>
<keyword evidence="1" id="KW-0472">Membrane</keyword>
<evidence type="ECO:0000256" key="1">
    <source>
        <dbReference type="SAM" id="Phobius"/>
    </source>
</evidence>
<name>A0A1E7FEW9_9STRA</name>
<dbReference type="AlphaFoldDB" id="A0A1E7FEW9"/>
<dbReference type="Gene3D" id="2.170.270.10">
    <property type="entry name" value="SET domain"/>
    <property type="match status" value="2"/>
</dbReference>
<feature type="domain" description="SET" evidence="2">
    <location>
        <begin position="83"/>
        <end position="575"/>
    </location>
</feature>
<evidence type="ECO:0000313" key="3">
    <source>
        <dbReference type="EMBL" id="OEU16718.1"/>
    </source>
</evidence>
<proteinExistence type="predicted"/>
<dbReference type="EMBL" id="KV784358">
    <property type="protein sequence ID" value="OEU16718.1"/>
    <property type="molecule type" value="Genomic_DNA"/>
</dbReference>
<organism evidence="3 4">
    <name type="scientific">Fragilariopsis cylindrus CCMP1102</name>
    <dbReference type="NCBI Taxonomy" id="635003"/>
    <lineage>
        <taxon>Eukaryota</taxon>
        <taxon>Sar</taxon>
        <taxon>Stramenopiles</taxon>
        <taxon>Ochrophyta</taxon>
        <taxon>Bacillariophyta</taxon>
        <taxon>Bacillariophyceae</taxon>
        <taxon>Bacillariophycidae</taxon>
        <taxon>Bacillariales</taxon>
        <taxon>Bacillariaceae</taxon>
        <taxon>Fragilariopsis</taxon>
    </lineage>
</organism>
<dbReference type="OrthoDB" id="46141at2759"/>
<dbReference type="KEGG" id="fcy:FRACYDRAFT_239312"/>
<reference evidence="3 4" key="1">
    <citation type="submission" date="2016-09" db="EMBL/GenBank/DDBJ databases">
        <title>Extensive genetic diversity and differential bi-allelic expression allows diatom success in the polar Southern Ocean.</title>
        <authorList>
            <consortium name="DOE Joint Genome Institute"/>
            <person name="Mock T."/>
            <person name="Otillar R.P."/>
            <person name="Strauss J."/>
            <person name="Dupont C."/>
            <person name="Frickenhaus S."/>
            <person name="Maumus F."/>
            <person name="Mcmullan M."/>
            <person name="Sanges R."/>
            <person name="Schmutz J."/>
            <person name="Toseland A."/>
            <person name="Valas R."/>
            <person name="Veluchamy A."/>
            <person name="Ward B.J."/>
            <person name="Allen A."/>
            <person name="Barry K."/>
            <person name="Falciatore A."/>
            <person name="Ferrante M."/>
            <person name="Fortunato A.E."/>
            <person name="Gloeckner G."/>
            <person name="Gruber A."/>
            <person name="Hipkin R."/>
            <person name="Janech M."/>
            <person name="Kroth P."/>
            <person name="Leese F."/>
            <person name="Lindquist E."/>
            <person name="Lyon B.R."/>
            <person name="Martin J."/>
            <person name="Mayer C."/>
            <person name="Parker M."/>
            <person name="Quesneville H."/>
            <person name="Raymond J."/>
            <person name="Uhlig C."/>
            <person name="Valentin K.U."/>
            <person name="Worden A.Z."/>
            <person name="Armbrust E.V."/>
            <person name="Bowler C."/>
            <person name="Green B."/>
            <person name="Moulton V."/>
            <person name="Van Oosterhout C."/>
            <person name="Grigoriev I."/>
        </authorList>
    </citation>
    <scope>NUCLEOTIDE SEQUENCE [LARGE SCALE GENOMIC DNA]</scope>
    <source>
        <strain evidence="3 4">CCMP1102</strain>
    </source>
</reference>
<accession>A0A1E7FEW9</accession>
<dbReference type="PROSITE" id="PS50280">
    <property type="entry name" value="SET"/>
    <property type="match status" value="1"/>
</dbReference>
<keyword evidence="1" id="KW-1133">Transmembrane helix</keyword>